<accession>A0AAW1QQJ7</accession>
<feature type="region of interest" description="Disordered" evidence="1">
    <location>
        <begin position="1"/>
        <end position="90"/>
    </location>
</feature>
<protein>
    <submittedName>
        <fullName evidence="2">Uncharacterized protein</fullName>
    </submittedName>
</protein>
<evidence type="ECO:0000256" key="1">
    <source>
        <dbReference type="SAM" id="MobiDB-lite"/>
    </source>
</evidence>
<dbReference type="AlphaFoldDB" id="A0AAW1QQJ7"/>
<keyword evidence="3" id="KW-1185">Reference proteome</keyword>
<feature type="compositionally biased region" description="Polar residues" evidence="1">
    <location>
        <begin position="35"/>
        <end position="58"/>
    </location>
</feature>
<comment type="caution">
    <text evidence="2">The sequence shown here is derived from an EMBL/GenBank/DDBJ whole genome shotgun (WGS) entry which is preliminary data.</text>
</comment>
<proteinExistence type="predicted"/>
<sequence length="330" mass="36299">MAAAMKAKRERELASWLQKRGKAAPDSRAHPADRLSTSGRSSPASGRTTPRSDTSTQDRSPRSPRAAKALSSTAVSGRQQSLDSRQLPYSLSGEDTIAAYPTRLKTPARQNSAPPAVSTQTDGLQPAGCAAPLDPTSIKHSIRMSTLQQTDRAYREPPAYAAQHSVFTPRAAPGMVRLTEYARELYESDHFNQQCVQALELDLSQIFQGLPATPHRACQQLKDAALLLSHCLAQAVLKKEALVQHSVRYETELQRQSQLLIDEVISMEQQRDEALRELSRAQFARTHAEAQLQVQGAQLDALLVSLKKLQARKADSSHFDSSAWLSLLSR</sequence>
<reference evidence="2 3" key="1">
    <citation type="journal article" date="2024" name="Nat. Commun.">
        <title>Phylogenomics reveals the evolutionary origins of lichenization in chlorophyte algae.</title>
        <authorList>
            <person name="Puginier C."/>
            <person name="Libourel C."/>
            <person name="Otte J."/>
            <person name="Skaloud P."/>
            <person name="Haon M."/>
            <person name="Grisel S."/>
            <person name="Petersen M."/>
            <person name="Berrin J.G."/>
            <person name="Delaux P.M."/>
            <person name="Dal Grande F."/>
            <person name="Keller J."/>
        </authorList>
    </citation>
    <scope>NUCLEOTIDE SEQUENCE [LARGE SCALE GENOMIC DNA]</scope>
    <source>
        <strain evidence="2 3">SAG 2043</strain>
    </source>
</reference>
<evidence type="ECO:0000313" key="2">
    <source>
        <dbReference type="EMBL" id="KAK9823729.1"/>
    </source>
</evidence>
<name>A0AAW1QQJ7_9CHLO</name>
<organism evidence="2 3">
    <name type="scientific">[Myrmecia] bisecta</name>
    <dbReference type="NCBI Taxonomy" id="41462"/>
    <lineage>
        <taxon>Eukaryota</taxon>
        <taxon>Viridiplantae</taxon>
        <taxon>Chlorophyta</taxon>
        <taxon>core chlorophytes</taxon>
        <taxon>Trebouxiophyceae</taxon>
        <taxon>Trebouxiales</taxon>
        <taxon>Trebouxiaceae</taxon>
        <taxon>Myrmecia</taxon>
    </lineage>
</organism>
<feature type="compositionally biased region" description="Polar residues" evidence="1">
    <location>
        <begin position="70"/>
        <end position="89"/>
    </location>
</feature>
<dbReference type="EMBL" id="JALJOR010000002">
    <property type="protein sequence ID" value="KAK9823729.1"/>
    <property type="molecule type" value="Genomic_DNA"/>
</dbReference>
<feature type="compositionally biased region" description="Polar residues" evidence="1">
    <location>
        <begin position="108"/>
        <end position="123"/>
    </location>
</feature>
<gene>
    <name evidence="2" type="ORF">WJX72_004977</name>
</gene>
<evidence type="ECO:0000313" key="3">
    <source>
        <dbReference type="Proteomes" id="UP001489004"/>
    </source>
</evidence>
<dbReference type="Proteomes" id="UP001489004">
    <property type="component" value="Unassembled WGS sequence"/>
</dbReference>
<feature type="region of interest" description="Disordered" evidence="1">
    <location>
        <begin position="107"/>
        <end position="129"/>
    </location>
</feature>
<feature type="compositionally biased region" description="Basic and acidic residues" evidence="1">
    <location>
        <begin position="23"/>
        <end position="33"/>
    </location>
</feature>